<dbReference type="GO" id="GO:0004198">
    <property type="term" value="F:calcium-dependent cysteine-type endopeptidase activity"/>
    <property type="evidence" value="ECO:0007669"/>
    <property type="project" value="InterPro"/>
</dbReference>
<evidence type="ECO:0000313" key="7">
    <source>
        <dbReference type="Proteomes" id="UP001175261"/>
    </source>
</evidence>
<dbReference type="PROSITE" id="PS50203">
    <property type="entry name" value="CALPAIN_CAT"/>
    <property type="match status" value="1"/>
</dbReference>
<feature type="active site" evidence="2 3">
    <location>
        <position position="233"/>
    </location>
</feature>
<feature type="compositionally biased region" description="Basic residues" evidence="4">
    <location>
        <begin position="660"/>
        <end position="670"/>
    </location>
</feature>
<proteinExistence type="inferred from homology"/>
<evidence type="ECO:0000256" key="2">
    <source>
        <dbReference type="PIRSR" id="PIRSR622684-1"/>
    </source>
</evidence>
<dbReference type="Pfam" id="PF00648">
    <property type="entry name" value="Peptidase_C2"/>
    <property type="match status" value="1"/>
</dbReference>
<keyword evidence="7" id="KW-1185">Reference proteome</keyword>
<dbReference type="AlphaFoldDB" id="A0AA39GG66"/>
<keyword evidence="3" id="KW-0788">Thiol protease</keyword>
<evidence type="ECO:0000256" key="1">
    <source>
        <dbReference type="ARBA" id="ARBA00007623"/>
    </source>
</evidence>
<keyword evidence="3" id="KW-0378">Hydrolase</keyword>
<feature type="region of interest" description="Disordered" evidence="4">
    <location>
        <begin position="849"/>
        <end position="868"/>
    </location>
</feature>
<accession>A0AA39GG66</accession>
<dbReference type="Gene3D" id="3.90.70.10">
    <property type="entry name" value="Cysteine proteinases"/>
    <property type="match status" value="1"/>
</dbReference>
<evidence type="ECO:0000259" key="5">
    <source>
        <dbReference type="PROSITE" id="PS50203"/>
    </source>
</evidence>
<comment type="similarity">
    <text evidence="1">Belongs to the peptidase C2 family.</text>
</comment>
<dbReference type="InterPro" id="IPR038765">
    <property type="entry name" value="Papain-like_cys_pep_sf"/>
</dbReference>
<dbReference type="Proteomes" id="UP001175261">
    <property type="component" value="Unassembled WGS sequence"/>
</dbReference>
<dbReference type="InterPro" id="IPR000169">
    <property type="entry name" value="Pept_cys_AS"/>
</dbReference>
<feature type="compositionally biased region" description="Basic residues" evidence="4">
    <location>
        <begin position="713"/>
        <end position="724"/>
    </location>
</feature>
<feature type="active site" evidence="2 3">
    <location>
        <position position="439"/>
    </location>
</feature>
<feature type="compositionally biased region" description="Acidic residues" evidence="4">
    <location>
        <begin position="795"/>
        <end position="819"/>
    </location>
</feature>
<protein>
    <recommendedName>
        <fullName evidence="5">Calpain catalytic domain-containing protein</fullName>
    </recommendedName>
</protein>
<organism evidence="6 7">
    <name type="scientific">Sarocladium strictum</name>
    <name type="common">Black bundle disease fungus</name>
    <name type="synonym">Acremonium strictum</name>
    <dbReference type="NCBI Taxonomy" id="5046"/>
    <lineage>
        <taxon>Eukaryota</taxon>
        <taxon>Fungi</taxon>
        <taxon>Dikarya</taxon>
        <taxon>Ascomycota</taxon>
        <taxon>Pezizomycotina</taxon>
        <taxon>Sordariomycetes</taxon>
        <taxon>Hypocreomycetidae</taxon>
        <taxon>Hypocreales</taxon>
        <taxon>Sarocladiaceae</taxon>
        <taxon>Sarocladium</taxon>
    </lineage>
</organism>
<evidence type="ECO:0000313" key="6">
    <source>
        <dbReference type="EMBL" id="KAK0386369.1"/>
    </source>
</evidence>
<comment type="caution">
    <text evidence="6">The sequence shown here is derived from an EMBL/GenBank/DDBJ whole genome shotgun (WGS) entry which is preliminary data.</text>
</comment>
<evidence type="ECO:0000256" key="4">
    <source>
        <dbReference type="SAM" id="MobiDB-lite"/>
    </source>
</evidence>
<dbReference type="PROSITE" id="PS00139">
    <property type="entry name" value="THIOL_PROTEASE_CYS"/>
    <property type="match status" value="1"/>
</dbReference>
<feature type="compositionally biased region" description="Basic and acidic residues" evidence="4">
    <location>
        <begin position="851"/>
        <end position="862"/>
    </location>
</feature>
<reference evidence="6" key="1">
    <citation type="submission" date="2022-10" db="EMBL/GenBank/DDBJ databases">
        <title>Determination and structural analysis of whole genome sequence of Sarocladium strictum F4-1.</title>
        <authorList>
            <person name="Hu L."/>
            <person name="Jiang Y."/>
        </authorList>
    </citation>
    <scope>NUCLEOTIDE SEQUENCE</scope>
    <source>
        <strain evidence="6">F4-1</strain>
    </source>
</reference>
<dbReference type="GO" id="GO:0006508">
    <property type="term" value="P:proteolysis"/>
    <property type="evidence" value="ECO:0007669"/>
    <property type="project" value="UniProtKB-KW"/>
</dbReference>
<feature type="compositionally biased region" description="Acidic residues" evidence="4">
    <location>
        <begin position="693"/>
        <end position="707"/>
    </location>
</feature>
<dbReference type="SMART" id="SM00230">
    <property type="entry name" value="CysPc"/>
    <property type="match status" value="1"/>
</dbReference>
<feature type="region of interest" description="Disordered" evidence="4">
    <location>
        <begin position="651"/>
        <end position="827"/>
    </location>
</feature>
<gene>
    <name evidence="6" type="ORF">NLU13_6206</name>
</gene>
<sequence length="868" mass="97925">MSSVLSSTTLVPLLDASTKKTSKKHMGKRNAQAQLTQFWNRYHSKAPARITSIFPKKLYEGLVPIADTPGLQVRNAARSYEDARSRCRALVRRAVAECERMNCRFSDAEFDIESDLSSYTFNCLYGLGHDAMSYMSDSDDDGDDEPKKKVSTWQMQSALRNLAKSEVLTDNTASFKLDKLNKYVGFDFSDFRCDHFTAPPQSVHRLDWIFENPQFTVDGYSSSDIKQGKCGDCWWLAGLASFAHRKDIMDKICVARDEECGVYGFVFWKDGEWISTVIDDNLYLTEQDYGKTKETYDATGKKARLHRKEKQTGSKALYFSHCENENETWLPLLEKAYAKVHGDYEAIDGGWSGIAVEDLTGGVTTVLAGNAVLRKDRLWHELVKSGEVDGEFVFALSARSCGWTSAHNGIALSHAYSVLKAIEVQDEEGNRHRLVRVRNPWGEKSSRGMGEWFGPWSDGSKEWTSYMVQKMNHKPADDGNFWISFTDLLDNFKWIHRTRLFNERWTIGQQWTSSKVSWVTGYINKKFIIEVNGQGLVVIVLSQLDDRYFQGLQGQYEFSLEFLLRKAGEPTPLCQVRSVHKYDKRSANCELELESGTYEVLPRITAERNSKAKTIGQMVSKCADKNPEKLRQIGMQYDAAHAKAGVIDEDEEVEKAREQRRSKKQKRKEKRRLEEKKMKKMQKAFLEKKVAADGEEEEMEDDDDDSEVEKTVKKWFGKKLKSKGGKSSTGRNDKGITQSRKSGDGASPKSRTLEIKDADSDDDGSSSSVAGSNTPSSTVKGEDDKEKKKKKAAAEEEANSDSDSDDLSESSSDSEEEPDFDKKQPWDPVCVIGLRVYAQDAVATVRLGGKKPGEDMAAKEEGTNVVKS</sequence>
<dbReference type="SUPFAM" id="SSF54001">
    <property type="entry name" value="Cysteine proteinases"/>
    <property type="match status" value="1"/>
</dbReference>
<keyword evidence="3" id="KW-0645">Protease</keyword>
<dbReference type="PRINTS" id="PR00704">
    <property type="entry name" value="CALPAIN"/>
</dbReference>
<dbReference type="PANTHER" id="PTHR10183">
    <property type="entry name" value="CALPAIN"/>
    <property type="match status" value="1"/>
</dbReference>
<dbReference type="EMBL" id="JAPDFR010000005">
    <property type="protein sequence ID" value="KAK0386369.1"/>
    <property type="molecule type" value="Genomic_DNA"/>
</dbReference>
<dbReference type="InterPro" id="IPR022684">
    <property type="entry name" value="Calpain_cysteine_protease"/>
</dbReference>
<feature type="active site" evidence="2 3">
    <location>
        <position position="414"/>
    </location>
</feature>
<name>A0AA39GG66_SARSR</name>
<dbReference type="PANTHER" id="PTHR10183:SF425">
    <property type="entry name" value="CALPAIN-5"/>
    <property type="match status" value="1"/>
</dbReference>
<evidence type="ECO:0000256" key="3">
    <source>
        <dbReference type="PROSITE-ProRule" id="PRU00239"/>
    </source>
</evidence>
<feature type="domain" description="Calpain catalytic" evidence="5">
    <location>
        <begin position="205"/>
        <end position="501"/>
    </location>
</feature>
<dbReference type="CDD" id="cd00044">
    <property type="entry name" value="CysPc"/>
    <property type="match status" value="1"/>
</dbReference>
<dbReference type="InterPro" id="IPR001300">
    <property type="entry name" value="Peptidase_C2_calpain_cat"/>
</dbReference>